<protein>
    <recommendedName>
        <fullName evidence="3">YkuD domain-containing protein</fullName>
    </recommendedName>
</protein>
<evidence type="ECO:0000313" key="2">
    <source>
        <dbReference type="Proteomes" id="UP001056539"/>
    </source>
</evidence>
<evidence type="ECO:0008006" key="3">
    <source>
        <dbReference type="Google" id="ProtNLM"/>
    </source>
</evidence>
<gene>
    <name evidence="1" type="ORF">KDW03_06410</name>
</gene>
<dbReference type="EMBL" id="CP073355">
    <property type="protein sequence ID" value="URA09138.1"/>
    <property type="molecule type" value="Genomic_DNA"/>
</dbReference>
<proteinExistence type="predicted"/>
<organism evidence="1 2">
    <name type="scientific">Thermospira aquatica</name>
    <dbReference type="NCBI Taxonomy" id="2828656"/>
    <lineage>
        <taxon>Bacteria</taxon>
        <taxon>Pseudomonadati</taxon>
        <taxon>Spirochaetota</taxon>
        <taxon>Spirochaetia</taxon>
        <taxon>Brevinematales</taxon>
        <taxon>Thermospiraceae</taxon>
        <taxon>Thermospira</taxon>
    </lineage>
</organism>
<dbReference type="RefSeq" id="WP_271434265.1">
    <property type="nucleotide sequence ID" value="NZ_CP073355.1"/>
</dbReference>
<evidence type="ECO:0000313" key="1">
    <source>
        <dbReference type="EMBL" id="URA09138.1"/>
    </source>
</evidence>
<sequence length="62" mass="7400">MVSHNSQWNWSHGCQTIYRDDFEEFAELFGGEKKEEKQGKTTITRWEFKEYGVRGKTIILTQ</sequence>
<dbReference type="AlphaFoldDB" id="A0AAX3BAP0"/>
<keyword evidence="2" id="KW-1185">Reference proteome</keyword>
<name>A0AAX3BAP0_9SPIR</name>
<dbReference type="KEGG" id="taqu:KDW03_06410"/>
<dbReference type="Proteomes" id="UP001056539">
    <property type="component" value="Chromosome"/>
</dbReference>
<reference evidence="1" key="2">
    <citation type="submission" date="2022-06" db="EMBL/GenBank/DDBJ databases">
        <title>Thermospira aquatica gen. nov., sp. nov.</title>
        <authorList>
            <person name="Ben Ali Gam Z."/>
            <person name="Labat M."/>
        </authorList>
    </citation>
    <scope>NUCLEOTIDE SEQUENCE</scope>
    <source>
        <strain evidence="1">F1F22</strain>
    </source>
</reference>
<reference evidence="1" key="1">
    <citation type="submission" date="2021-04" db="EMBL/GenBank/DDBJ databases">
        <authorList>
            <person name="Postec A."/>
        </authorList>
    </citation>
    <scope>NUCLEOTIDE SEQUENCE</scope>
    <source>
        <strain evidence="1">F1F22</strain>
    </source>
</reference>
<accession>A0AAX3BAP0</accession>